<keyword evidence="2" id="KW-1185">Reference proteome</keyword>
<dbReference type="AlphaFoldDB" id="A0AAV7IBE0"/>
<dbReference type="EMBL" id="JAHXZJ010002237">
    <property type="protein sequence ID" value="KAH0546708.1"/>
    <property type="molecule type" value="Genomic_DNA"/>
</dbReference>
<dbReference type="SUPFAM" id="SSF49899">
    <property type="entry name" value="Concanavalin A-like lectins/glucanases"/>
    <property type="match status" value="1"/>
</dbReference>
<organism evidence="1 2">
    <name type="scientific">Cotesia glomerata</name>
    <name type="common">Lepidopteran parasitic wasp</name>
    <name type="synonym">Apanteles glomeratus</name>
    <dbReference type="NCBI Taxonomy" id="32391"/>
    <lineage>
        <taxon>Eukaryota</taxon>
        <taxon>Metazoa</taxon>
        <taxon>Ecdysozoa</taxon>
        <taxon>Arthropoda</taxon>
        <taxon>Hexapoda</taxon>
        <taxon>Insecta</taxon>
        <taxon>Pterygota</taxon>
        <taxon>Neoptera</taxon>
        <taxon>Endopterygota</taxon>
        <taxon>Hymenoptera</taxon>
        <taxon>Apocrita</taxon>
        <taxon>Ichneumonoidea</taxon>
        <taxon>Braconidae</taxon>
        <taxon>Microgastrinae</taxon>
        <taxon>Cotesia</taxon>
    </lineage>
</organism>
<gene>
    <name evidence="1" type="ORF">KQX54_014027</name>
</gene>
<dbReference type="InterPro" id="IPR013320">
    <property type="entry name" value="ConA-like_dom_sf"/>
</dbReference>
<sequence>MISVVLAQNYFDIDFFTGDIVCGKCRLQLYKKIKVDPVANGSEDESESIVNELLERTVSSLSQMTLSQSSSDDPSFRANITSTDDSTEDFEVLIKRTISTHGYCCLCNNTIDLTVIPQKALMQSFIKRRVFIPDGNRCCRSHLINKRFYDEALDLIRVHSNWTRISSVELSNMMENFSVECDSTLLDKMDDYRVSDEKLRVLNGLKCENEGPNSSQNISLVYTNSDEYSHSEEIAKFEVPKLTKKWSKIVIRVSTVDVILYLNCNEIGRKKMTRLPQELVFDTASTLYVAQAGPHIQEKYDVRAASQAKSENTLGMNLESVGNG</sequence>
<evidence type="ECO:0000313" key="1">
    <source>
        <dbReference type="EMBL" id="KAH0546708.1"/>
    </source>
</evidence>
<reference evidence="1 2" key="1">
    <citation type="journal article" date="2021" name="J. Hered.">
        <title>A chromosome-level genome assembly of the parasitoid wasp, Cotesia glomerata (Hymenoptera: Braconidae).</title>
        <authorList>
            <person name="Pinto B.J."/>
            <person name="Weis J.J."/>
            <person name="Gamble T."/>
            <person name="Ode P.J."/>
            <person name="Paul R."/>
            <person name="Zaspel J.M."/>
        </authorList>
    </citation>
    <scope>NUCLEOTIDE SEQUENCE [LARGE SCALE GENOMIC DNA]</scope>
    <source>
        <strain evidence="1">CgM1</strain>
    </source>
</reference>
<dbReference type="Proteomes" id="UP000826195">
    <property type="component" value="Unassembled WGS sequence"/>
</dbReference>
<evidence type="ECO:0000313" key="2">
    <source>
        <dbReference type="Proteomes" id="UP000826195"/>
    </source>
</evidence>
<protein>
    <submittedName>
        <fullName evidence="1">Uncharacterized protein</fullName>
    </submittedName>
</protein>
<proteinExistence type="predicted"/>
<accession>A0AAV7IBE0</accession>
<dbReference type="Gene3D" id="2.60.120.200">
    <property type="match status" value="1"/>
</dbReference>
<comment type="caution">
    <text evidence="1">The sequence shown here is derived from an EMBL/GenBank/DDBJ whole genome shotgun (WGS) entry which is preliminary data.</text>
</comment>
<name>A0AAV7IBE0_COTGL</name>